<dbReference type="OrthoDB" id="10004862at2759"/>
<keyword evidence="3" id="KW-1185">Reference proteome</keyword>
<dbReference type="PANTHER" id="PTHR35870:SF1">
    <property type="entry name" value="PROTEIN, PUTATIVE (AFU_ORTHOLOGUE AFUA_5G03330)-RELATED"/>
    <property type="match status" value="1"/>
</dbReference>
<dbReference type="GO" id="GO:0016491">
    <property type="term" value="F:oxidoreductase activity"/>
    <property type="evidence" value="ECO:0007669"/>
    <property type="project" value="UniProtKB-KW"/>
</dbReference>
<dbReference type="AlphaFoldDB" id="A0A4U0X7D8"/>
<gene>
    <name evidence="2" type="ORF">B0A55_06333</name>
</gene>
<dbReference type="InterPro" id="IPR025337">
    <property type="entry name" value="Questin_oxidase-like"/>
</dbReference>
<dbReference type="EMBL" id="NAJQ01000332">
    <property type="protein sequence ID" value="TKA71881.1"/>
    <property type="molecule type" value="Genomic_DNA"/>
</dbReference>
<evidence type="ECO:0008006" key="4">
    <source>
        <dbReference type="Google" id="ProtNLM"/>
    </source>
</evidence>
<keyword evidence="1" id="KW-0560">Oxidoreductase</keyword>
<protein>
    <recommendedName>
        <fullName evidence="4">HypA-like protein</fullName>
    </recommendedName>
</protein>
<reference evidence="2 3" key="1">
    <citation type="submission" date="2017-03" db="EMBL/GenBank/DDBJ databases">
        <title>Genomes of endolithic fungi from Antarctica.</title>
        <authorList>
            <person name="Coleine C."/>
            <person name="Masonjones S."/>
            <person name="Stajich J.E."/>
        </authorList>
    </citation>
    <scope>NUCLEOTIDE SEQUENCE [LARGE SCALE GENOMIC DNA]</scope>
    <source>
        <strain evidence="2 3">CCFEE 5184</strain>
    </source>
</reference>
<comment type="caution">
    <text evidence="2">The sequence shown here is derived from an EMBL/GenBank/DDBJ whole genome shotgun (WGS) entry which is preliminary data.</text>
</comment>
<dbReference type="Pfam" id="PF14027">
    <property type="entry name" value="Questin_oxidase"/>
    <property type="match status" value="1"/>
</dbReference>
<dbReference type="PANTHER" id="PTHR35870">
    <property type="entry name" value="PROTEIN, PUTATIVE (AFU_ORTHOLOGUE AFUA_5G03330)-RELATED"/>
    <property type="match status" value="1"/>
</dbReference>
<evidence type="ECO:0000256" key="1">
    <source>
        <dbReference type="ARBA" id="ARBA00023002"/>
    </source>
</evidence>
<name>A0A4U0X7D8_9PEZI</name>
<dbReference type="Proteomes" id="UP000309340">
    <property type="component" value="Unassembled WGS sequence"/>
</dbReference>
<proteinExistence type="predicted"/>
<evidence type="ECO:0000313" key="3">
    <source>
        <dbReference type="Proteomes" id="UP000309340"/>
    </source>
</evidence>
<evidence type="ECO:0000313" key="2">
    <source>
        <dbReference type="EMBL" id="TKA71881.1"/>
    </source>
</evidence>
<organism evidence="2 3">
    <name type="scientific">Friedmanniomyces simplex</name>
    <dbReference type="NCBI Taxonomy" id="329884"/>
    <lineage>
        <taxon>Eukaryota</taxon>
        <taxon>Fungi</taxon>
        <taxon>Dikarya</taxon>
        <taxon>Ascomycota</taxon>
        <taxon>Pezizomycotina</taxon>
        <taxon>Dothideomycetes</taxon>
        <taxon>Dothideomycetidae</taxon>
        <taxon>Mycosphaerellales</taxon>
        <taxon>Teratosphaeriaceae</taxon>
        <taxon>Friedmanniomyces</taxon>
    </lineage>
</organism>
<accession>A0A4U0X7D8</accession>
<dbReference type="STRING" id="329884.A0A4U0X7D8"/>
<sequence length="437" mass="50004">MASASTIKLLATQQPEYYRDGIKQGEADKASALLQKNHDTHHIFFNQDGFHNHIAHHLLTIWALRAGDGELQHAYEINAGYQRPPEPLDKSVVTDMHDTKKFASYLGNERYYHDFLIFFQDEISKTSMPEVMNKYLLAGDEQADDLLSRLFAGFLHPIIHLGFGLEFQQPAIVAEGLAQAAVHGPQMSKFFLPAEKAARERADEPCKSIVKLLDEIYADDELREAPRWSDGNKLRDGIIGRAADRIVSYTSQFRVQPDELERKTAEMANAAAYYTAGAQREGHVRKYDFYYMHCVNCSIFFSTFLKQDWISQANKVRLLNWKVWNDLAMYASRKSPAIRMDLVRQYTPKRPSGWDGILDRVTALEDDGHASKLVRALAHGQQICEPYEDSEEFRVKHDEWLLMGHMAIDSVEAGEPHWVRSAGFDEAWDKPELRAQL</sequence>